<dbReference type="PANTHER" id="PTHR13947:SF37">
    <property type="entry name" value="LD18367P"/>
    <property type="match status" value="1"/>
</dbReference>
<keyword evidence="4" id="KW-1185">Reference proteome</keyword>
<dbReference type="InterPro" id="IPR000182">
    <property type="entry name" value="GNAT_dom"/>
</dbReference>
<evidence type="ECO:0000259" key="2">
    <source>
        <dbReference type="PROSITE" id="PS51186"/>
    </source>
</evidence>
<sequence>MDVYELERDASFEIRKQIAQLLTKQRISNENSGTFDQIMTGIHLALEQEDTAYIVVAELDEEIVGIAFFNIGVSLARGGQYMWLNELYVQEDLRNKGIARKLLLHVVHWAERTGIKSIELETGINNVVTKHIYNSLGFYEVVSKRYGFSF</sequence>
<dbReference type="InterPro" id="IPR016181">
    <property type="entry name" value="Acyl_CoA_acyltransferase"/>
</dbReference>
<dbReference type="Proteomes" id="UP001649381">
    <property type="component" value="Unassembled WGS sequence"/>
</dbReference>
<protein>
    <submittedName>
        <fullName evidence="3">GNAT family N-acetyltransferase</fullName>
    </submittedName>
</protein>
<dbReference type="CDD" id="cd04301">
    <property type="entry name" value="NAT_SF"/>
    <property type="match status" value="1"/>
</dbReference>
<dbReference type="SUPFAM" id="SSF55729">
    <property type="entry name" value="Acyl-CoA N-acyltransferases (Nat)"/>
    <property type="match status" value="1"/>
</dbReference>
<feature type="domain" description="N-acetyltransferase" evidence="2">
    <location>
        <begin position="1"/>
        <end position="150"/>
    </location>
</feature>
<reference evidence="3 4" key="1">
    <citation type="submission" date="2022-01" db="EMBL/GenBank/DDBJ databases">
        <title>Alkalihalobacillus sp. EGI L200015, a novel bacterium isolated from a salt lake sediment.</title>
        <authorList>
            <person name="Gao L."/>
            <person name="Fang B.-Z."/>
            <person name="Li W.-J."/>
        </authorList>
    </citation>
    <scope>NUCLEOTIDE SEQUENCE [LARGE SCALE GENOMIC DNA]</scope>
    <source>
        <strain evidence="3 4">KCTC 12718</strain>
    </source>
</reference>
<dbReference type="PANTHER" id="PTHR13947">
    <property type="entry name" value="GNAT FAMILY N-ACETYLTRANSFERASE"/>
    <property type="match status" value="1"/>
</dbReference>
<gene>
    <name evidence="3" type="ORF">L2716_03620</name>
</gene>
<dbReference type="InterPro" id="IPR050769">
    <property type="entry name" value="NAT_camello-type"/>
</dbReference>
<keyword evidence="1" id="KW-0808">Transferase</keyword>
<dbReference type="RefSeq" id="WP_236331871.1">
    <property type="nucleotide sequence ID" value="NZ_JAKIJS010000001.1"/>
</dbReference>
<accession>A0ABS9GYX1</accession>
<organism evidence="3 4">
    <name type="scientific">Pseudalkalibacillus berkeleyi</name>
    <dbReference type="NCBI Taxonomy" id="1069813"/>
    <lineage>
        <taxon>Bacteria</taxon>
        <taxon>Bacillati</taxon>
        <taxon>Bacillota</taxon>
        <taxon>Bacilli</taxon>
        <taxon>Bacillales</taxon>
        <taxon>Fictibacillaceae</taxon>
        <taxon>Pseudalkalibacillus</taxon>
    </lineage>
</organism>
<name>A0ABS9GYX1_9BACL</name>
<proteinExistence type="predicted"/>
<evidence type="ECO:0000313" key="3">
    <source>
        <dbReference type="EMBL" id="MCF6136805.1"/>
    </source>
</evidence>
<comment type="caution">
    <text evidence="3">The sequence shown here is derived from an EMBL/GenBank/DDBJ whole genome shotgun (WGS) entry which is preliminary data.</text>
</comment>
<evidence type="ECO:0000313" key="4">
    <source>
        <dbReference type="Proteomes" id="UP001649381"/>
    </source>
</evidence>
<evidence type="ECO:0000256" key="1">
    <source>
        <dbReference type="ARBA" id="ARBA00022679"/>
    </source>
</evidence>
<dbReference type="Pfam" id="PF00583">
    <property type="entry name" value="Acetyltransf_1"/>
    <property type="match status" value="1"/>
</dbReference>
<dbReference type="PROSITE" id="PS51186">
    <property type="entry name" value="GNAT"/>
    <property type="match status" value="1"/>
</dbReference>
<dbReference type="EMBL" id="JAKIJS010000001">
    <property type="protein sequence ID" value="MCF6136805.1"/>
    <property type="molecule type" value="Genomic_DNA"/>
</dbReference>
<dbReference type="Gene3D" id="3.40.630.30">
    <property type="match status" value="1"/>
</dbReference>